<keyword evidence="3" id="KW-1185">Reference proteome</keyword>
<reference evidence="2 3" key="1">
    <citation type="submission" date="2022-06" db="EMBL/GenBank/DDBJ databases">
        <title>Actinoplanes abujensis sp. nov., isolated from Nigerian arid soil.</title>
        <authorList>
            <person name="Ding P."/>
        </authorList>
    </citation>
    <scope>NUCLEOTIDE SEQUENCE [LARGE SCALE GENOMIC DNA]</scope>
    <source>
        <strain evidence="3">TRM88002</strain>
    </source>
</reference>
<evidence type="ECO:0000313" key="2">
    <source>
        <dbReference type="EMBL" id="MCM4076904.1"/>
    </source>
</evidence>
<feature type="chain" id="PRO_5046270176" description="Lipoprotein" evidence="1">
    <location>
        <begin position="23"/>
        <end position="270"/>
    </location>
</feature>
<dbReference type="InterPro" id="IPR029046">
    <property type="entry name" value="LolA/LolB/LppX"/>
</dbReference>
<keyword evidence="1" id="KW-0732">Signal</keyword>
<evidence type="ECO:0008006" key="4">
    <source>
        <dbReference type="Google" id="ProtNLM"/>
    </source>
</evidence>
<dbReference type="EMBL" id="JAMQOL010000006">
    <property type="protein sequence ID" value="MCM4076904.1"/>
    <property type="molecule type" value="Genomic_DNA"/>
</dbReference>
<evidence type="ECO:0000313" key="3">
    <source>
        <dbReference type="Proteomes" id="UP001523216"/>
    </source>
</evidence>
<dbReference type="Gene3D" id="2.50.20.20">
    <property type="match status" value="1"/>
</dbReference>
<dbReference type="Proteomes" id="UP001523216">
    <property type="component" value="Unassembled WGS sequence"/>
</dbReference>
<proteinExistence type="predicted"/>
<dbReference type="PROSITE" id="PS51257">
    <property type="entry name" value="PROKAR_LIPOPROTEIN"/>
    <property type="match status" value="1"/>
</dbReference>
<gene>
    <name evidence="2" type="ORF">LXN57_04905</name>
</gene>
<comment type="caution">
    <text evidence="2">The sequence shown here is derived from an EMBL/GenBank/DDBJ whole genome shotgun (WGS) entry which is preliminary data.</text>
</comment>
<feature type="signal peptide" evidence="1">
    <location>
        <begin position="1"/>
        <end position="22"/>
    </location>
</feature>
<name>A0ABT0XT00_9ACTN</name>
<sequence>MRTPRLAELGIATMATAALALAGCDSTSPSGSASAPASAPATGSASASVSAADPAAVEALTKATSQLGTTSFKMTATSGSGFKLTGAVDPAQGVGEADLKATGPNAELSIKTLLTGQDLYLQVPGFTKAGTWTHVDVARLPEGANVGLRPGQLDPVNTSKLLSSATDVRSTGANAYAGTLDLTKAVGLAGVSQVTIDESGAQAEKVPFTATTDDQGRLSELTIEIPAVNGQAAQPLKVLYSDYGAPVSVTKPAATEVTEAPDSLYNSLGS</sequence>
<evidence type="ECO:0000256" key="1">
    <source>
        <dbReference type="SAM" id="SignalP"/>
    </source>
</evidence>
<protein>
    <recommendedName>
        <fullName evidence="4">Lipoprotein</fullName>
    </recommendedName>
</protein>
<accession>A0ABT0XT00</accession>
<dbReference type="SUPFAM" id="SSF89392">
    <property type="entry name" value="Prokaryotic lipoproteins and lipoprotein localization factors"/>
    <property type="match status" value="1"/>
</dbReference>
<dbReference type="RefSeq" id="WP_251796777.1">
    <property type="nucleotide sequence ID" value="NZ_JAMQOL010000006.1"/>
</dbReference>
<organism evidence="2 3">
    <name type="scientific">Paractinoplanes hotanensis</name>
    <dbReference type="NCBI Taxonomy" id="2906497"/>
    <lineage>
        <taxon>Bacteria</taxon>
        <taxon>Bacillati</taxon>
        <taxon>Actinomycetota</taxon>
        <taxon>Actinomycetes</taxon>
        <taxon>Micromonosporales</taxon>
        <taxon>Micromonosporaceae</taxon>
        <taxon>Paractinoplanes</taxon>
    </lineage>
</organism>